<dbReference type="EMBL" id="JBHUDZ010000002">
    <property type="protein sequence ID" value="MFD1601897.1"/>
    <property type="molecule type" value="Genomic_DNA"/>
</dbReference>
<proteinExistence type="predicted"/>
<evidence type="ECO:0000313" key="1">
    <source>
        <dbReference type="EMBL" id="MFD1601897.1"/>
    </source>
</evidence>
<accession>A0ABW4HAE0</accession>
<dbReference type="Proteomes" id="UP001597138">
    <property type="component" value="Unassembled WGS sequence"/>
</dbReference>
<name>A0ABW4HAE0_9FLAO</name>
<sequence>MGYWCSLHLFDDSKFYCEVIPVLKGETGDLTEICLQFLKTHLVGGISRFTEAERERMVENYVEKFISISKSFDETFKKQDEFIQKISYEERNKFLSTLDAHYEFCRFFEYYLFAACADFFPHLGLGKGGVSRRFEIPARTVTENVISELDNWNEFFSAYGMGITNWISNEDVQILYLDKENLKFEDSELAEGFLTLLEIAYNNNLGLVCGVDMNEKALELLPQNKLFDKDFWKKQKQTGIWFER</sequence>
<evidence type="ECO:0000313" key="2">
    <source>
        <dbReference type="Proteomes" id="UP001597138"/>
    </source>
</evidence>
<gene>
    <name evidence="1" type="ORF">ACFSC2_03995</name>
</gene>
<reference evidence="2" key="1">
    <citation type="journal article" date="2019" name="Int. J. Syst. Evol. Microbiol.">
        <title>The Global Catalogue of Microorganisms (GCM) 10K type strain sequencing project: providing services to taxonomists for standard genome sequencing and annotation.</title>
        <authorList>
            <consortium name="The Broad Institute Genomics Platform"/>
            <consortium name="The Broad Institute Genome Sequencing Center for Infectious Disease"/>
            <person name="Wu L."/>
            <person name="Ma J."/>
        </authorList>
    </citation>
    <scope>NUCLEOTIDE SEQUENCE [LARGE SCALE GENOMIC DNA]</scope>
    <source>
        <strain evidence="2">CCUG 70865</strain>
    </source>
</reference>
<protein>
    <submittedName>
        <fullName evidence="1">Uncharacterized protein</fullName>
    </submittedName>
</protein>
<keyword evidence="2" id="KW-1185">Reference proteome</keyword>
<comment type="caution">
    <text evidence="1">The sequence shown here is derived from an EMBL/GenBank/DDBJ whole genome shotgun (WGS) entry which is preliminary data.</text>
</comment>
<dbReference type="RefSeq" id="WP_379816326.1">
    <property type="nucleotide sequence ID" value="NZ_JBHUDZ010000002.1"/>
</dbReference>
<organism evidence="1 2">
    <name type="scientific">Flavobacterium artemisiae</name>
    <dbReference type="NCBI Taxonomy" id="2126556"/>
    <lineage>
        <taxon>Bacteria</taxon>
        <taxon>Pseudomonadati</taxon>
        <taxon>Bacteroidota</taxon>
        <taxon>Flavobacteriia</taxon>
        <taxon>Flavobacteriales</taxon>
        <taxon>Flavobacteriaceae</taxon>
        <taxon>Flavobacterium</taxon>
    </lineage>
</organism>